<sequence>MNVSQNALYISQISSDDPGNIWPSLKDFSGPHKRLSFVFGTTLLVRKQQKWSDCHRSKSFHTLVSDPHCELIE</sequence>
<name>A0AAD5R924_PARTN</name>
<organism evidence="1 2">
    <name type="scientific">Parelaphostrongylus tenuis</name>
    <name type="common">Meningeal worm</name>
    <dbReference type="NCBI Taxonomy" id="148309"/>
    <lineage>
        <taxon>Eukaryota</taxon>
        <taxon>Metazoa</taxon>
        <taxon>Ecdysozoa</taxon>
        <taxon>Nematoda</taxon>
        <taxon>Chromadorea</taxon>
        <taxon>Rhabditida</taxon>
        <taxon>Rhabditina</taxon>
        <taxon>Rhabditomorpha</taxon>
        <taxon>Strongyloidea</taxon>
        <taxon>Metastrongylidae</taxon>
        <taxon>Parelaphostrongylus</taxon>
    </lineage>
</organism>
<evidence type="ECO:0000313" key="2">
    <source>
        <dbReference type="Proteomes" id="UP001196413"/>
    </source>
</evidence>
<evidence type="ECO:0000313" key="1">
    <source>
        <dbReference type="EMBL" id="KAJ1371703.1"/>
    </source>
</evidence>
<reference evidence="1" key="1">
    <citation type="submission" date="2021-06" db="EMBL/GenBank/DDBJ databases">
        <title>Parelaphostrongylus tenuis whole genome reference sequence.</title>
        <authorList>
            <person name="Garwood T.J."/>
            <person name="Larsen P.A."/>
            <person name="Fountain-Jones N.M."/>
            <person name="Garbe J.R."/>
            <person name="Macchietto M.G."/>
            <person name="Kania S.A."/>
            <person name="Gerhold R.W."/>
            <person name="Richards J.E."/>
            <person name="Wolf T.M."/>
        </authorList>
    </citation>
    <scope>NUCLEOTIDE SEQUENCE</scope>
    <source>
        <strain evidence="1">MNPRO001-30</strain>
        <tissue evidence="1">Meninges</tissue>
    </source>
</reference>
<proteinExistence type="predicted"/>
<gene>
    <name evidence="1" type="ORF">KIN20_033690</name>
</gene>
<dbReference type="EMBL" id="JAHQIW010007027">
    <property type="protein sequence ID" value="KAJ1371703.1"/>
    <property type="molecule type" value="Genomic_DNA"/>
</dbReference>
<dbReference type="Proteomes" id="UP001196413">
    <property type="component" value="Unassembled WGS sequence"/>
</dbReference>
<dbReference type="AlphaFoldDB" id="A0AAD5R924"/>
<protein>
    <submittedName>
        <fullName evidence="1">Uncharacterized protein</fullName>
    </submittedName>
</protein>
<comment type="caution">
    <text evidence="1">The sequence shown here is derived from an EMBL/GenBank/DDBJ whole genome shotgun (WGS) entry which is preliminary data.</text>
</comment>
<keyword evidence="2" id="KW-1185">Reference proteome</keyword>
<accession>A0AAD5R924</accession>